<dbReference type="AlphaFoldDB" id="A0A401U9K6"/>
<dbReference type="Gene3D" id="2.60.40.1190">
    <property type="match status" value="1"/>
</dbReference>
<keyword evidence="1" id="KW-0732">Signal</keyword>
<evidence type="ECO:0000313" key="3">
    <source>
        <dbReference type="EMBL" id="GCC51560.1"/>
    </source>
</evidence>
<dbReference type="CDD" id="cd09618">
    <property type="entry name" value="CBM9_like_2"/>
    <property type="match status" value="1"/>
</dbReference>
<organism evidence="3 4">
    <name type="scientific">Chryseotalea sanaruensis</name>
    <dbReference type="NCBI Taxonomy" id="2482724"/>
    <lineage>
        <taxon>Bacteria</taxon>
        <taxon>Pseudomonadati</taxon>
        <taxon>Bacteroidota</taxon>
        <taxon>Cytophagia</taxon>
        <taxon>Cytophagales</taxon>
        <taxon>Chryseotaleaceae</taxon>
        <taxon>Chryseotalea</taxon>
    </lineage>
</organism>
<dbReference type="SUPFAM" id="SSF49344">
    <property type="entry name" value="CBD9-like"/>
    <property type="match status" value="1"/>
</dbReference>
<proteinExistence type="predicted"/>
<dbReference type="Pfam" id="PF19313">
    <property type="entry name" value="DUF5916"/>
    <property type="match status" value="1"/>
</dbReference>
<feature type="signal peptide" evidence="1">
    <location>
        <begin position="1"/>
        <end position="18"/>
    </location>
</feature>
<reference evidence="3 4" key="1">
    <citation type="submission" date="2018-11" db="EMBL/GenBank/DDBJ databases">
        <title>Chryseotalea sanarue gen. nov., sp., nov., a member of the family Cytophagaceae, isolated from a brackish lake in Hamamatsu Japan.</title>
        <authorList>
            <person name="Maejima Y."/>
            <person name="Iino T."/>
            <person name="Muraguchi Y."/>
            <person name="Fukuda K."/>
            <person name="Ohkuma M."/>
            <person name="Moriuchi R."/>
            <person name="Dohra H."/>
            <person name="Kimbara K."/>
            <person name="Shintani M."/>
        </authorList>
    </citation>
    <scope>NUCLEOTIDE SEQUENCE [LARGE SCALE GENOMIC DNA]</scope>
    <source>
        <strain evidence="3 4">Ys</strain>
    </source>
</reference>
<feature type="domain" description="DUF5916" evidence="2">
    <location>
        <begin position="235"/>
        <end position="663"/>
    </location>
</feature>
<sequence>MKLKLLTALFLISFTVYAQKNAAGIEFLVKKAKETIKIDGELTEESWQSSQKGKDFWVARPIDSIAPTNPTFFYITFDDDFLYVGFECMSEAREPIVESLRRDFDYGPNDNVGIYLNTYNDFTNGFYFNITPYGVQREGTVANAGISDGDYSSFWDNKWYSAVKRYEDKWVAEIAIPFKSIRYNIDEWNFNVLRNDVARNQVSSWIATPVQYMPASFQNTGRIIWEQPLPKPGMNVSLIPYLTTEANKAATEPSDYGLNFGFDAKIGVTPSLNLDLTVNPDFSNVEVDRQVINLTRFEVNFPERRQFFLENTDLFSTPGFGETRPFFSRRIGLAQDTLGNLAKVPIVYGARLSGKLGPGWRIGVMNLQTREEKKLGLPDQNYTVAVVQRQIFKRSNFDLVFINKQSLGLDKYDSNRYYNTSVLRNKVENGDTTLTFNKYNRVIGGDFNLFTKTNRWNSDVYFFKSLDNFTESDNYAFGAFVGYFSRNLTVYAGHENLGKNYNAESGYVPLMQVYPGYANGFFRVENPIYPKSTRIINFRPSYGYNFTMTPDGKVTDQTFSADFGMSFSNTSGLGISYSRIFQVLPGSFNPLFPKQEIAFQSGEEYTWYELAFGFNSDTRKLFNWDAGVLYGTYYSGERVNVNAALRYRVQPFGSIALSADYNDIKLGQPYGSAVFVLLSPRLDFTFTDKLFLTTFVQYNSRFDNINLNARFQWRFKPASDFFVVYTENYFPEGLLSKNRALVLKLTYWFNL</sequence>
<evidence type="ECO:0000313" key="4">
    <source>
        <dbReference type="Proteomes" id="UP000288227"/>
    </source>
</evidence>
<feature type="chain" id="PRO_5019297900" description="DUF5916 domain-containing protein" evidence="1">
    <location>
        <begin position="19"/>
        <end position="751"/>
    </location>
</feature>
<evidence type="ECO:0000259" key="2">
    <source>
        <dbReference type="Pfam" id="PF19313"/>
    </source>
</evidence>
<dbReference type="InterPro" id="IPR045670">
    <property type="entry name" value="DUF5916"/>
</dbReference>
<comment type="caution">
    <text evidence="3">The sequence shown here is derived from an EMBL/GenBank/DDBJ whole genome shotgun (WGS) entry which is preliminary data.</text>
</comment>
<evidence type="ECO:0000256" key="1">
    <source>
        <dbReference type="SAM" id="SignalP"/>
    </source>
</evidence>
<accession>A0A401U9K6</accession>
<protein>
    <recommendedName>
        <fullName evidence="2">DUF5916 domain-containing protein</fullName>
    </recommendedName>
</protein>
<gene>
    <name evidence="3" type="ORF">SanaruYs_17850</name>
</gene>
<dbReference type="OrthoDB" id="9786766at2"/>
<name>A0A401U9K6_9BACT</name>
<dbReference type="EMBL" id="BHXQ01000003">
    <property type="protein sequence ID" value="GCC51560.1"/>
    <property type="molecule type" value="Genomic_DNA"/>
</dbReference>
<dbReference type="RefSeq" id="WP_127122217.1">
    <property type="nucleotide sequence ID" value="NZ_BHXQ01000003.1"/>
</dbReference>
<keyword evidence="4" id="KW-1185">Reference proteome</keyword>
<dbReference type="Proteomes" id="UP000288227">
    <property type="component" value="Unassembled WGS sequence"/>
</dbReference>